<protein>
    <submittedName>
        <fullName evidence="2">Uncharacterized protein</fullName>
    </submittedName>
</protein>
<evidence type="ECO:0000256" key="1">
    <source>
        <dbReference type="SAM" id="MobiDB-lite"/>
    </source>
</evidence>
<evidence type="ECO:0000313" key="2">
    <source>
        <dbReference type="EMBL" id="KAJ1097642.1"/>
    </source>
</evidence>
<comment type="caution">
    <text evidence="2">The sequence shown here is derived from an EMBL/GenBank/DDBJ whole genome shotgun (WGS) entry which is preliminary data.</text>
</comment>
<gene>
    <name evidence="2" type="ORF">NDU88_002759</name>
</gene>
<dbReference type="Proteomes" id="UP001066276">
    <property type="component" value="Chromosome 10"/>
</dbReference>
<accession>A0AAV7M2H3</accession>
<feature type="compositionally biased region" description="Basic and acidic residues" evidence="1">
    <location>
        <begin position="95"/>
        <end position="107"/>
    </location>
</feature>
<dbReference type="EMBL" id="JANPWB010000014">
    <property type="protein sequence ID" value="KAJ1097642.1"/>
    <property type="molecule type" value="Genomic_DNA"/>
</dbReference>
<evidence type="ECO:0000313" key="3">
    <source>
        <dbReference type="Proteomes" id="UP001066276"/>
    </source>
</evidence>
<organism evidence="2 3">
    <name type="scientific">Pleurodeles waltl</name>
    <name type="common">Iberian ribbed newt</name>
    <dbReference type="NCBI Taxonomy" id="8319"/>
    <lineage>
        <taxon>Eukaryota</taxon>
        <taxon>Metazoa</taxon>
        <taxon>Chordata</taxon>
        <taxon>Craniata</taxon>
        <taxon>Vertebrata</taxon>
        <taxon>Euteleostomi</taxon>
        <taxon>Amphibia</taxon>
        <taxon>Batrachia</taxon>
        <taxon>Caudata</taxon>
        <taxon>Salamandroidea</taxon>
        <taxon>Salamandridae</taxon>
        <taxon>Pleurodelinae</taxon>
        <taxon>Pleurodeles</taxon>
    </lineage>
</organism>
<feature type="region of interest" description="Disordered" evidence="1">
    <location>
        <begin position="90"/>
        <end position="112"/>
    </location>
</feature>
<feature type="region of interest" description="Disordered" evidence="1">
    <location>
        <begin position="29"/>
        <end position="70"/>
    </location>
</feature>
<name>A0AAV7M2H3_PLEWA</name>
<feature type="compositionally biased region" description="Basic residues" evidence="1">
    <location>
        <begin position="42"/>
        <end position="55"/>
    </location>
</feature>
<proteinExistence type="predicted"/>
<keyword evidence="3" id="KW-1185">Reference proteome</keyword>
<reference evidence="2" key="1">
    <citation type="journal article" date="2022" name="bioRxiv">
        <title>Sequencing and chromosome-scale assembly of the giantPleurodeles waltlgenome.</title>
        <authorList>
            <person name="Brown T."/>
            <person name="Elewa A."/>
            <person name="Iarovenko S."/>
            <person name="Subramanian E."/>
            <person name="Araus A.J."/>
            <person name="Petzold A."/>
            <person name="Susuki M."/>
            <person name="Suzuki K.-i.T."/>
            <person name="Hayashi T."/>
            <person name="Toyoda A."/>
            <person name="Oliveira C."/>
            <person name="Osipova E."/>
            <person name="Leigh N.D."/>
            <person name="Simon A."/>
            <person name="Yun M.H."/>
        </authorList>
    </citation>
    <scope>NUCLEOTIDE SEQUENCE</scope>
    <source>
        <strain evidence="2">20211129_DDA</strain>
        <tissue evidence="2">Liver</tissue>
    </source>
</reference>
<dbReference type="AlphaFoldDB" id="A0AAV7M2H3"/>
<sequence length="129" mass="14504">MQFPTQLWVVTTIGVEFFANPQKAWSWLERIPDLDPGESSQRRKRKRHPRSRWRRPTVGPGPPTVEEAQEERQKVVVAVALMGDSLLSNMLPARETSREQMDSDKESAASTHSSVILLVVTPGTADGRI</sequence>